<dbReference type="EMBL" id="PCSE01000056">
    <property type="protein sequence ID" value="PIP34640.1"/>
    <property type="molecule type" value="Genomic_DNA"/>
</dbReference>
<evidence type="ECO:0000313" key="1">
    <source>
        <dbReference type="EMBL" id="PIP34640.1"/>
    </source>
</evidence>
<dbReference type="PANTHER" id="PTHR38471:SF2">
    <property type="entry name" value="FOUR HELIX BUNDLE PROTEIN"/>
    <property type="match status" value="1"/>
</dbReference>
<gene>
    <name evidence="1" type="ORF">COX21_01850</name>
</gene>
<dbReference type="Pfam" id="PF05635">
    <property type="entry name" value="23S_rRNA_IVP"/>
    <property type="match status" value="1"/>
</dbReference>
<accession>A0A2G9ZPY3</accession>
<proteinExistence type="predicted"/>
<sequence>MDQDTTKKTVKDPEGLDVYQKADKLVLEIYAITNKYFPAEERFCLSSQLRRSAISVPANIAEGFNRQYINDYIRFVRISLASLSESIYYIKLATKLRYLPVKNSQVLLRNAEEIARMLQGLIHSLKKYQK</sequence>
<comment type="caution">
    <text evidence="1">The sequence shown here is derived from an EMBL/GenBank/DDBJ whole genome shotgun (WGS) entry which is preliminary data.</text>
</comment>
<organism evidence="1 2">
    <name type="scientific">Candidatus Falkowbacteria bacterium CG23_combo_of_CG06-09_8_20_14_all_41_10</name>
    <dbReference type="NCBI Taxonomy" id="1974571"/>
    <lineage>
        <taxon>Bacteria</taxon>
        <taxon>Candidatus Falkowiibacteriota</taxon>
    </lineage>
</organism>
<dbReference type="SUPFAM" id="SSF158446">
    <property type="entry name" value="IVS-encoded protein-like"/>
    <property type="match status" value="1"/>
</dbReference>
<dbReference type="NCBIfam" id="TIGR02436">
    <property type="entry name" value="four helix bundle protein"/>
    <property type="match status" value="1"/>
</dbReference>
<dbReference type="Gene3D" id="1.20.1440.60">
    <property type="entry name" value="23S rRNA-intervening sequence"/>
    <property type="match status" value="1"/>
</dbReference>
<dbReference type="Proteomes" id="UP000231408">
    <property type="component" value="Unassembled WGS sequence"/>
</dbReference>
<dbReference type="PANTHER" id="PTHR38471">
    <property type="entry name" value="FOUR HELIX BUNDLE PROTEIN"/>
    <property type="match status" value="1"/>
</dbReference>
<protein>
    <submittedName>
        <fullName evidence="1">Four helix bundle protein</fullName>
    </submittedName>
</protein>
<dbReference type="InterPro" id="IPR012657">
    <property type="entry name" value="23S_rRNA-intervening_sequence"/>
</dbReference>
<name>A0A2G9ZPY3_9BACT</name>
<reference evidence="1 2" key="1">
    <citation type="submission" date="2017-09" db="EMBL/GenBank/DDBJ databases">
        <title>Depth-based differentiation of microbial function through sediment-hosted aquifers and enrichment of novel symbionts in the deep terrestrial subsurface.</title>
        <authorList>
            <person name="Probst A.J."/>
            <person name="Ladd B."/>
            <person name="Jarett J.K."/>
            <person name="Geller-Mcgrath D.E."/>
            <person name="Sieber C.M."/>
            <person name="Emerson J.B."/>
            <person name="Anantharaman K."/>
            <person name="Thomas B.C."/>
            <person name="Malmstrom R."/>
            <person name="Stieglmeier M."/>
            <person name="Klingl A."/>
            <person name="Woyke T."/>
            <person name="Ryan C.M."/>
            <person name="Banfield J.F."/>
        </authorList>
    </citation>
    <scope>NUCLEOTIDE SEQUENCE [LARGE SCALE GENOMIC DNA]</scope>
    <source>
        <strain evidence="1">CG23_combo_of_CG06-09_8_20_14_all_41_10</strain>
    </source>
</reference>
<dbReference type="CDD" id="cd16377">
    <property type="entry name" value="23S_rRNA_IVP_like"/>
    <property type="match status" value="1"/>
</dbReference>
<dbReference type="InterPro" id="IPR036583">
    <property type="entry name" value="23S_rRNA_IVS_sf"/>
</dbReference>
<evidence type="ECO:0000313" key="2">
    <source>
        <dbReference type="Proteomes" id="UP000231408"/>
    </source>
</evidence>
<dbReference type="AlphaFoldDB" id="A0A2G9ZPY3"/>